<evidence type="ECO:0000256" key="2">
    <source>
        <dbReference type="ARBA" id="ARBA00023163"/>
    </source>
</evidence>
<dbReference type="STRING" id="38300.SPRI_0775"/>
<dbReference type="RefSeq" id="WP_053556688.1">
    <property type="nucleotide sequence ID" value="NZ_CP011340.1"/>
</dbReference>
<accession>A0A0M5IM58</accession>
<dbReference type="Gene3D" id="1.10.10.1320">
    <property type="entry name" value="Anti-sigma factor, zinc-finger domain"/>
    <property type="match status" value="1"/>
</dbReference>
<proteinExistence type="predicted"/>
<dbReference type="PATRIC" id="fig|38300.4.peg.835"/>
<organism evidence="3">
    <name type="scientific">Streptomyces pristinaespiralis</name>
    <dbReference type="NCBI Taxonomy" id="38300"/>
    <lineage>
        <taxon>Bacteria</taxon>
        <taxon>Bacillati</taxon>
        <taxon>Actinomycetota</taxon>
        <taxon>Actinomycetes</taxon>
        <taxon>Kitasatosporales</taxon>
        <taxon>Streptomycetaceae</taxon>
        <taxon>Streptomyces</taxon>
    </lineage>
</organism>
<gene>
    <name evidence="3" type="ORF">SPRI_0775</name>
</gene>
<name>A0A0M5IM58_STRPR</name>
<dbReference type="Pfam" id="PF13490">
    <property type="entry name" value="zf-HC2"/>
    <property type="match status" value="1"/>
</dbReference>
<dbReference type="KEGG" id="spri:SPRI_0775"/>
<evidence type="ECO:0000256" key="1">
    <source>
        <dbReference type="ARBA" id="ARBA00023015"/>
    </source>
</evidence>
<dbReference type="InterPro" id="IPR027383">
    <property type="entry name" value="Znf_put"/>
</dbReference>
<dbReference type="AlphaFoldDB" id="A0A0M5IM58"/>
<dbReference type="Proteomes" id="UP000060513">
    <property type="component" value="Chromosome"/>
</dbReference>
<evidence type="ECO:0000313" key="3">
    <source>
        <dbReference type="EMBL" id="ALC19081.1"/>
    </source>
</evidence>
<dbReference type="GeneID" id="97238144"/>
<evidence type="ECO:0000313" key="4">
    <source>
        <dbReference type="Proteomes" id="UP000060513"/>
    </source>
</evidence>
<dbReference type="OrthoDB" id="5185837at2"/>
<sequence length="222" mass="23104">MSRQQPHLDVAAYALGILEPADAFRFEEHLAGCVACAVGLSDFTSLAGALSELAGPGPIHARPGPKLLERLTGAVVAQRRRARRRRSVLVAVAASLIVALPTAVLTVRGAAEPAPPRVVASDPTTGVTASVALEDHGWGTAVAMRLTGLAGPRTCRLVAIGKDGVEHPVLSWWVPEGGYGVREGPGREGPLDLEASTGLHTAEIGRWEVRAESGERLLSIGG</sequence>
<reference evidence="3 4" key="1">
    <citation type="submission" date="2015-08" db="EMBL/GenBank/DDBJ databases">
        <title>Genome sequence of the pristinamycin over-producing bacterium Streptomyces pristinaespiralis HCCB10218.</title>
        <authorList>
            <person name="Tian J."/>
            <person name="Yang J."/>
            <person name="Li L."/>
            <person name="Ruan L."/>
            <person name="Wei W."/>
            <person name="Zheng G."/>
            <person name="Wei Z."/>
            <person name="Yang S."/>
            <person name="Ge M."/>
            <person name="Jiang W."/>
            <person name="Lu Y."/>
        </authorList>
    </citation>
    <scope>NUCLEOTIDE SEQUENCE [LARGE SCALE GENOMIC DNA]</scope>
    <source>
        <strain evidence="3 4">HCCB 10218</strain>
    </source>
</reference>
<dbReference type="InterPro" id="IPR041916">
    <property type="entry name" value="Anti_sigma_zinc_sf"/>
</dbReference>
<dbReference type="EMBL" id="CP011340">
    <property type="protein sequence ID" value="ALC19081.1"/>
    <property type="molecule type" value="Genomic_DNA"/>
</dbReference>
<protein>
    <submittedName>
        <fullName evidence="3">Membrane protein</fullName>
    </submittedName>
</protein>
<keyword evidence="2" id="KW-0804">Transcription</keyword>
<keyword evidence="1" id="KW-0805">Transcription regulation</keyword>